<dbReference type="Proteomes" id="UP000567179">
    <property type="component" value="Unassembled WGS sequence"/>
</dbReference>
<comment type="caution">
    <text evidence="3">The sequence shown here is derived from an EMBL/GenBank/DDBJ whole genome shotgun (WGS) entry which is preliminary data.</text>
</comment>
<evidence type="ECO:0000313" key="4">
    <source>
        <dbReference type="Proteomes" id="UP000567179"/>
    </source>
</evidence>
<organism evidence="3 4">
    <name type="scientific">Psilocybe cf. subviscida</name>
    <dbReference type="NCBI Taxonomy" id="2480587"/>
    <lineage>
        <taxon>Eukaryota</taxon>
        <taxon>Fungi</taxon>
        <taxon>Dikarya</taxon>
        <taxon>Basidiomycota</taxon>
        <taxon>Agaricomycotina</taxon>
        <taxon>Agaricomycetes</taxon>
        <taxon>Agaricomycetidae</taxon>
        <taxon>Agaricales</taxon>
        <taxon>Agaricineae</taxon>
        <taxon>Strophariaceae</taxon>
        <taxon>Psilocybe</taxon>
    </lineage>
</organism>
<keyword evidence="4" id="KW-1185">Reference proteome</keyword>
<protein>
    <recommendedName>
        <fullName evidence="2">Reverse transcriptase zinc-binding domain-containing protein</fullName>
    </recommendedName>
</protein>
<feature type="region of interest" description="Disordered" evidence="1">
    <location>
        <begin position="193"/>
        <end position="218"/>
    </location>
</feature>
<feature type="compositionally biased region" description="Acidic residues" evidence="1">
    <location>
        <begin position="197"/>
        <end position="212"/>
    </location>
</feature>
<gene>
    <name evidence="3" type="ORF">D9619_011950</name>
</gene>
<dbReference type="AlphaFoldDB" id="A0A8H5EW36"/>
<sequence length="218" mass="24644">MDITGNEAADEIARNAAAGATSRAARLPEYLKKSLPHRRTAARQLIRAAIDQQATAIWERSPRHNQVTKRLALPDRKFYRSLETLPRKHASIITQIITGHIPLAAHLFKIRKVESPLCPACHEHNETVDHFIIHCPVHNTPRTELLQGLIQSQHNITHLLSTKELRARLLNYVAATGRMRAVFGNIPVLDEKAREDEIAETESSEDDDDDESEERRAP</sequence>
<dbReference type="OrthoDB" id="3267074at2759"/>
<dbReference type="EMBL" id="JAACJJ010000044">
    <property type="protein sequence ID" value="KAF5314504.1"/>
    <property type="molecule type" value="Genomic_DNA"/>
</dbReference>
<reference evidence="3 4" key="1">
    <citation type="journal article" date="2020" name="ISME J.">
        <title>Uncovering the hidden diversity of litter-decomposition mechanisms in mushroom-forming fungi.</title>
        <authorList>
            <person name="Floudas D."/>
            <person name="Bentzer J."/>
            <person name="Ahren D."/>
            <person name="Johansson T."/>
            <person name="Persson P."/>
            <person name="Tunlid A."/>
        </authorList>
    </citation>
    <scope>NUCLEOTIDE SEQUENCE [LARGE SCALE GENOMIC DNA]</scope>
    <source>
        <strain evidence="3 4">CBS 101986</strain>
    </source>
</reference>
<evidence type="ECO:0000256" key="1">
    <source>
        <dbReference type="SAM" id="MobiDB-lite"/>
    </source>
</evidence>
<dbReference type="InterPro" id="IPR026960">
    <property type="entry name" value="RVT-Znf"/>
</dbReference>
<feature type="domain" description="Reverse transcriptase zinc-binding" evidence="2">
    <location>
        <begin position="84"/>
        <end position="139"/>
    </location>
</feature>
<accession>A0A8H5EW36</accession>
<dbReference type="Pfam" id="PF13966">
    <property type="entry name" value="zf-RVT"/>
    <property type="match status" value="1"/>
</dbReference>
<name>A0A8H5EW36_9AGAR</name>
<proteinExistence type="predicted"/>
<evidence type="ECO:0000313" key="3">
    <source>
        <dbReference type="EMBL" id="KAF5314504.1"/>
    </source>
</evidence>
<evidence type="ECO:0000259" key="2">
    <source>
        <dbReference type="Pfam" id="PF13966"/>
    </source>
</evidence>